<dbReference type="InterPro" id="IPR053150">
    <property type="entry name" value="Teicoplanin_resist-assoc"/>
</dbReference>
<dbReference type="Pfam" id="PF04892">
    <property type="entry name" value="VanZ"/>
    <property type="match status" value="1"/>
</dbReference>
<proteinExistence type="predicted"/>
<gene>
    <name evidence="3" type="ORF">L0M14_25600</name>
</gene>
<protein>
    <submittedName>
        <fullName evidence="3">VanZ family protein</fullName>
    </submittedName>
</protein>
<feature type="transmembrane region" description="Helical" evidence="1">
    <location>
        <begin position="61"/>
        <end position="83"/>
    </location>
</feature>
<dbReference type="PANTHER" id="PTHR36834">
    <property type="entry name" value="MEMBRANE PROTEIN-RELATED"/>
    <property type="match status" value="1"/>
</dbReference>
<dbReference type="Proteomes" id="UP001649230">
    <property type="component" value="Chromosome"/>
</dbReference>
<reference evidence="3 4" key="1">
    <citation type="journal article" date="2024" name="Int. J. Syst. Evol. Microbiol.">
        <title>Paenibacillus hexagrammi sp. nov., a novel bacterium isolated from the gut content of Hexagrammos agrammus.</title>
        <authorList>
            <person name="Jung H.K."/>
            <person name="Kim D.G."/>
            <person name="Zin H."/>
            <person name="Park J."/>
            <person name="Jung H."/>
            <person name="Kim Y.O."/>
            <person name="Kong H.J."/>
            <person name="Kim J.W."/>
            <person name="Kim Y.S."/>
        </authorList>
    </citation>
    <scope>NUCLEOTIDE SEQUENCE [LARGE SCALE GENOMIC DNA]</scope>
    <source>
        <strain evidence="3 4">YPD9-1</strain>
    </source>
</reference>
<feature type="transmembrane region" description="Helical" evidence="1">
    <location>
        <begin position="90"/>
        <end position="108"/>
    </location>
</feature>
<dbReference type="InterPro" id="IPR006976">
    <property type="entry name" value="VanZ-like"/>
</dbReference>
<name>A0ABY3SGE1_9BACL</name>
<evidence type="ECO:0000313" key="4">
    <source>
        <dbReference type="Proteomes" id="UP001649230"/>
    </source>
</evidence>
<sequence>MLLRRMVQLGLLAYTCCLLYWMFFGFGRSQAAFQTYHYNLIPFETIGSYIVHFKHYSLQTWVMNMVGNIGVFAPFGWGIAYLTRWKRARVLICIMAGLLLLELLQLVTKRGSFDVDDLILNMLGAYIGDAVKRWFTR</sequence>
<keyword evidence="1" id="KW-0472">Membrane</keyword>
<evidence type="ECO:0000256" key="1">
    <source>
        <dbReference type="SAM" id="Phobius"/>
    </source>
</evidence>
<evidence type="ECO:0000259" key="2">
    <source>
        <dbReference type="Pfam" id="PF04892"/>
    </source>
</evidence>
<dbReference type="PANTHER" id="PTHR36834:SF1">
    <property type="entry name" value="INTEGRAL MEMBRANE PROTEIN"/>
    <property type="match status" value="1"/>
</dbReference>
<feature type="domain" description="VanZ-like" evidence="2">
    <location>
        <begin position="12"/>
        <end position="128"/>
    </location>
</feature>
<dbReference type="EMBL" id="CP090978">
    <property type="protein sequence ID" value="UJF32912.1"/>
    <property type="molecule type" value="Genomic_DNA"/>
</dbReference>
<dbReference type="RefSeq" id="WP_235119255.1">
    <property type="nucleotide sequence ID" value="NZ_CP090978.1"/>
</dbReference>
<accession>A0ABY3SGE1</accession>
<keyword evidence="4" id="KW-1185">Reference proteome</keyword>
<keyword evidence="1" id="KW-0812">Transmembrane</keyword>
<keyword evidence="1" id="KW-1133">Transmembrane helix</keyword>
<organism evidence="3 4">
    <name type="scientific">Paenibacillus hexagrammi</name>
    <dbReference type="NCBI Taxonomy" id="2908839"/>
    <lineage>
        <taxon>Bacteria</taxon>
        <taxon>Bacillati</taxon>
        <taxon>Bacillota</taxon>
        <taxon>Bacilli</taxon>
        <taxon>Bacillales</taxon>
        <taxon>Paenibacillaceae</taxon>
        <taxon>Paenibacillus</taxon>
    </lineage>
</organism>
<evidence type="ECO:0000313" key="3">
    <source>
        <dbReference type="EMBL" id="UJF32912.1"/>
    </source>
</evidence>